<dbReference type="SMART" id="SM00470">
    <property type="entry name" value="ParB"/>
    <property type="match status" value="1"/>
</dbReference>
<keyword evidence="4" id="KW-0614">Plasmid</keyword>
<gene>
    <name evidence="4" type="ORF">Mesil_3558</name>
</gene>
<geneLocation type="plasmid" evidence="4 5">
    <name>pMESIL02</name>
</geneLocation>
<dbReference type="Proteomes" id="UP000001916">
    <property type="component" value="Plasmid pMESIL02"/>
</dbReference>
<keyword evidence="5" id="KW-1185">Reference proteome</keyword>
<name>D7BJJ5_ALLS1</name>
<evidence type="ECO:0000256" key="2">
    <source>
        <dbReference type="SAM" id="Coils"/>
    </source>
</evidence>
<proteinExistence type="inferred from homology"/>
<dbReference type="AlphaFoldDB" id="D7BJJ5"/>
<dbReference type="EMBL" id="CP002044">
    <property type="protein sequence ID" value="ADH65351.1"/>
    <property type="molecule type" value="Genomic_DNA"/>
</dbReference>
<dbReference type="NCBIfam" id="TIGR00180">
    <property type="entry name" value="parB_part"/>
    <property type="match status" value="1"/>
</dbReference>
<sequence length="333" mass="38825">MNDAPEFPKITRPLEYIALTVEEAPVDLLRPHPNQPRRFFDPKAMEQLKEDIRQNGVLTPLLVEASAEGLYIVSGERRWRAAQELGMPTVPCLFLRGDSGHTLMYSTNLQEPLSVYERYRFLWQVVHRVYRAFRNDLTLEGTANILRYIHNPHNPRLASRVPDWALERFAYLKEDAEMLLKSLGSSLKEAAGFLAAWEGLHPLTQEALEAGKTYWKGAQRISAWIKKMRRALPGHPELEEDNLRAFIEMVGQYGNDRLLETLAREQERLLAARPRTPRRKVALERVLKRWWRKSSQTRSMEQRDELHRRLRGLEEQLAEVEKFLKGIGVDPWN</sequence>
<dbReference type="GO" id="GO:0005694">
    <property type="term" value="C:chromosome"/>
    <property type="evidence" value="ECO:0007669"/>
    <property type="project" value="TreeGrafter"/>
</dbReference>
<dbReference type="PANTHER" id="PTHR33375">
    <property type="entry name" value="CHROMOSOME-PARTITIONING PROTEIN PARB-RELATED"/>
    <property type="match status" value="1"/>
</dbReference>
<feature type="domain" description="ParB-like N-terminal" evidence="3">
    <location>
        <begin position="22"/>
        <end position="113"/>
    </location>
</feature>
<dbReference type="PANTHER" id="PTHR33375:SF1">
    <property type="entry name" value="CHROMOSOME-PARTITIONING PROTEIN PARB-RELATED"/>
    <property type="match status" value="1"/>
</dbReference>
<comment type="similarity">
    <text evidence="1">Belongs to the ParB family.</text>
</comment>
<reference evidence="4 5" key="1">
    <citation type="journal article" date="2010" name="Stand. Genomic Sci.">
        <title>Complete genome sequence of Meiothermus silvanus type strain (VI-R2).</title>
        <authorList>
            <person name="Sikorski J."/>
            <person name="Tindall B.J."/>
            <person name="Lowry S."/>
            <person name="Lucas S."/>
            <person name="Nolan M."/>
            <person name="Copeland A."/>
            <person name="Glavina Del Rio T."/>
            <person name="Tice H."/>
            <person name="Cheng J.F."/>
            <person name="Han C."/>
            <person name="Pitluck S."/>
            <person name="Liolios K."/>
            <person name="Ivanova N."/>
            <person name="Mavromatis K."/>
            <person name="Mikhailova N."/>
            <person name="Pati A."/>
            <person name="Goodwin L."/>
            <person name="Chen A."/>
            <person name="Palaniappan K."/>
            <person name="Land M."/>
            <person name="Hauser L."/>
            <person name="Chang Y.J."/>
            <person name="Jeffries C.D."/>
            <person name="Rohde M."/>
            <person name="Goker M."/>
            <person name="Woyke T."/>
            <person name="Bristow J."/>
            <person name="Eisen J.A."/>
            <person name="Markowitz V."/>
            <person name="Hugenholtz P."/>
            <person name="Kyrpides N.C."/>
            <person name="Klenk H.P."/>
            <person name="Lapidus A."/>
        </authorList>
    </citation>
    <scope>NUCLEOTIDE SEQUENCE [LARGE SCALE GENOMIC DNA]</scope>
    <source>
        <strain evidence="5">ATCC 700542 / DSM 9946 / VI-R2</strain>
        <plasmid evidence="5">Plasmid pMESIL02</plasmid>
    </source>
</reference>
<dbReference type="InterPro" id="IPR004437">
    <property type="entry name" value="ParB/RepB/Spo0J"/>
</dbReference>
<protein>
    <submittedName>
        <fullName evidence="4">ParB-like partition protein</fullName>
    </submittedName>
</protein>
<feature type="coiled-coil region" evidence="2">
    <location>
        <begin position="296"/>
        <end position="323"/>
    </location>
</feature>
<dbReference type="GO" id="GO:0003677">
    <property type="term" value="F:DNA binding"/>
    <property type="evidence" value="ECO:0007669"/>
    <property type="project" value="InterPro"/>
</dbReference>
<dbReference type="GO" id="GO:0007059">
    <property type="term" value="P:chromosome segregation"/>
    <property type="evidence" value="ECO:0007669"/>
    <property type="project" value="TreeGrafter"/>
</dbReference>
<accession>D7BJJ5</accession>
<dbReference type="SUPFAM" id="SSF110849">
    <property type="entry name" value="ParB/Sulfiredoxin"/>
    <property type="match status" value="1"/>
</dbReference>
<dbReference type="RefSeq" id="WP_013159827.1">
    <property type="nucleotide sequence ID" value="NC_014214.1"/>
</dbReference>
<dbReference type="Gene3D" id="3.90.1530.10">
    <property type="entry name" value="Conserved hypothetical protein from pyrococcus furiosus pfu- 392566-001, ParB domain"/>
    <property type="match status" value="1"/>
</dbReference>
<evidence type="ECO:0000313" key="5">
    <source>
        <dbReference type="Proteomes" id="UP000001916"/>
    </source>
</evidence>
<dbReference type="InterPro" id="IPR003115">
    <property type="entry name" value="ParB_N"/>
</dbReference>
<dbReference type="Pfam" id="PF02195">
    <property type="entry name" value="ParB_N"/>
    <property type="match status" value="1"/>
</dbReference>
<dbReference type="OrthoDB" id="525900at2"/>
<dbReference type="KEGG" id="msv:Mesil_3558"/>
<dbReference type="HOGENOM" id="CLU_833680_0_0_0"/>
<keyword evidence="2" id="KW-0175">Coiled coil</keyword>
<evidence type="ECO:0000313" key="4">
    <source>
        <dbReference type="EMBL" id="ADH65351.1"/>
    </source>
</evidence>
<evidence type="ECO:0000256" key="1">
    <source>
        <dbReference type="ARBA" id="ARBA00006295"/>
    </source>
</evidence>
<evidence type="ECO:0000259" key="3">
    <source>
        <dbReference type="SMART" id="SM00470"/>
    </source>
</evidence>
<organism evidence="4 5">
    <name type="scientific">Allomeiothermus silvanus (strain ATCC 700542 / DSM 9946 / NBRC 106475 / NCIMB 13440 / VI-R2)</name>
    <name type="common">Thermus silvanus</name>
    <dbReference type="NCBI Taxonomy" id="526227"/>
    <lineage>
        <taxon>Bacteria</taxon>
        <taxon>Thermotogati</taxon>
        <taxon>Deinococcota</taxon>
        <taxon>Deinococci</taxon>
        <taxon>Thermales</taxon>
        <taxon>Thermaceae</taxon>
        <taxon>Allomeiothermus</taxon>
    </lineage>
</organism>
<dbReference type="InterPro" id="IPR050336">
    <property type="entry name" value="Chromosome_partition/occlusion"/>
</dbReference>
<dbReference type="InterPro" id="IPR036086">
    <property type="entry name" value="ParB/Sulfiredoxin_sf"/>
</dbReference>